<dbReference type="Proteomes" id="UP000712600">
    <property type="component" value="Unassembled WGS sequence"/>
</dbReference>
<sequence>MAFHVCAGDGFLGEETLRFSSGVFLRLFFIDPIWFRLCRSASLVLRNCPCRDFLIRWVIRLGHVSCFHVFEPVIPALEPSAWSLCVLVDVLFRRVVTRRAMRGDVAAYHLVFCAGSLPLAVLGRVNHKEQIIGDTKITGFLTLRLTVVLPFAASGCAD</sequence>
<reference evidence="1" key="1">
    <citation type="submission" date="2019-12" db="EMBL/GenBank/DDBJ databases">
        <title>Genome sequencing and annotation of Brassica cretica.</title>
        <authorList>
            <person name="Studholme D.J."/>
            <person name="Sarris P."/>
        </authorList>
    </citation>
    <scope>NUCLEOTIDE SEQUENCE</scope>
    <source>
        <strain evidence="1">PFS-109/04</strain>
        <tissue evidence="1">Leaf</tissue>
    </source>
</reference>
<accession>A0A8S9SEZ8</accession>
<protein>
    <submittedName>
        <fullName evidence="1">Uncharacterized protein</fullName>
    </submittedName>
</protein>
<gene>
    <name evidence="1" type="ORF">F2Q69_00034884</name>
</gene>
<evidence type="ECO:0000313" key="1">
    <source>
        <dbReference type="EMBL" id="KAF3598633.1"/>
    </source>
</evidence>
<dbReference type="AlphaFoldDB" id="A0A8S9SEZ8"/>
<dbReference type="EMBL" id="QGKX02000004">
    <property type="protein sequence ID" value="KAF3598633.1"/>
    <property type="molecule type" value="Genomic_DNA"/>
</dbReference>
<organism evidence="1 2">
    <name type="scientific">Brassica cretica</name>
    <name type="common">Mustard</name>
    <dbReference type="NCBI Taxonomy" id="69181"/>
    <lineage>
        <taxon>Eukaryota</taxon>
        <taxon>Viridiplantae</taxon>
        <taxon>Streptophyta</taxon>
        <taxon>Embryophyta</taxon>
        <taxon>Tracheophyta</taxon>
        <taxon>Spermatophyta</taxon>
        <taxon>Magnoliopsida</taxon>
        <taxon>eudicotyledons</taxon>
        <taxon>Gunneridae</taxon>
        <taxon>Pentapetalae</taxon>
        <taxon>rosids</taxon>
        <taxon>malvids</taxon>
        <taxon>Brassicales</taxon>
        <taxon>Brassicaceae</taxon>
        <taxon>Brassiceae</taxon>
        <taxon>Brassica</taxon>
    </lineage>
</organism>
<name>A0A8S9SEZ8_BRACR</name>
<proteinExistence type="predicted"/>
<evidence type="ECO:0000313" key="2">
    <source>
        <dbReference type="Proteomes" id="UP000712600"/>
    </source>
</evidence>
<comment type="caution">
    <text evidence="1">The sequence shown here is derived from an EMBL/GenBank/DDBJ whole genome shotgun (WGS) entry which is preliminary data.</text>
</comment>